<name>A0ABS6EHM5_9CLOT</name>
<evidence type="ECO:0000313" key="2">
    <source>
        <dbReference type="Proteomes" id="UP000726170"/>
    </source>
</evidence>
<accession>A0ABS6EHM5</accession>
<comment type="caution">
    <text evidence="1">The sequence shown here is derived from an EMBL/GenBank/DDBJ whole genome shotgun (WGS) entry which is preliminary data.</text>
</comment>
<proteinExistence type="predicted"/>
<organism evidence="1 2">
    <name type="scientific">Clostridium mobile</name>
    <dbReference type="NCBI Taxonomy" id="2841512"/>
    <lineage>
        <taxon>Bacteria</taxon>
        <taxon>Bacillati</taxon>
        <taxon>Bacillota</taxon>
        <taxon>Clostridia</taxon>
        <taxon>Eubacteriales</taxon>
        <taxon>Clostridiaceae</taxon>
        <taxon>Clostridium</taxon>
    </lineage>
</organism>
<evidence type="ECO:0000313" key="1">
    <source>
        <dbReference type="EMBL" id="MBU5484711.1"/>
    </source>
</evidence>
<reference evidence="1 2" key="1">
    <citation type="submission" date="2021-06" db="EMBL/GenBank/DDBJ databases">
        <authorList>
            <person name="Sun Q."/>
            <person name="Li D."/>
        </authorList>
    </citation>
    <scope>NUCLEOTIDE SEQUENCE [LARGE SCALE GENOMIC DNA]</scope>
    <source>
        <strain evidence="1 2">MSJ-11</strain>
    </source>
</reference>
<protein>
    <submittedName>
        <fullName evidence="1">Uncharacterized protein</fullName>
    </submittedName>
</protein>
<dbReference type="EMBL" id="JAHLQF010000002">
    <property type="protein sequence ID" value="MBU5484711.1"/>
    <property type="molecule type" value="Genomic_DNA"/>
</dbReference>
<keyword evidence="2" id="KW-1185">Reference proteome</keyword>
<sequence length="111" mass="13461">MNGIQNYRVLVFEENKENIKFYLTVEEGKFLEVFDGEIDIYDETKPENNRNSYLGKRLFKRIKDNEYVMEIEKYKGEPRLEMERLKDYKIVTSDFDKLYEIVGEELKIDLN</sequence>
<dbReference type="Proteomes" id="UP000726170">
    <property type="component" value="Unassembled WGS sequence"/>
</dbReference>
<gene>
    <name evidence="1" type="ORF">KQI86_10235</name>
</gene>
<dbReference type="RefSeq" id="WP_216439171.1">
    <property type="nucleotide sequence ID" value="NZ_JAHLQF010000002.1"/>
</dbReference>